<organism evidence="1 2">
    <name type="scientific">Galliscardovia ingluviei</name>
    <dbReference type="NCBI Taxonomy" id="1769422"/>
    <lineage>
        <taxon>Bacteria</taxon>
        <taxon>Bacillati</taxon>
        <taxon>Actinomycetota</taxon>
        <taxon>Actinomycetes</taxon>
        <taxon>Bifidobacteriales</taxon>
        <taxon>Bifidobacteriaceae</taxon>
        <taxon>Galliscardovia</taxon>
    </lineage>
</organism>
<accession>A0A8J3APF3</accession>
<dbReference type="AlphaFoldDB" id="A0A8J3APF3"/>
<evidence type="ECO:0000313" key="1">
    <source>
        <dbReference type="EMBL" id="GGI14477.1"/>
    </source>
</evidence>
<sequence length="247" mass="29037">MYNDGNIRGPIEIANHIKRNTVYTGKIAYSRRELSYDNELTELIRHTVEYVKGRPKICNILNRVQPEVKHIVEVTKAYNFYDRNKIIRENVVHPVTHAYYQEYVQLQQLCLSILRHTKHQFGTGNDQLIGILFDGAWLWEEYLNKLLSPYFHHPKNKSKEGKQHLFVHTAKGKDSEVGEVYPDFISRARSIQGEKNVDGKDIRSLNHVVADAKYKPVDHIYGRDYQQVLAYISFRSKDWFVYIPSKE</sequence>
<dbReference type="InterPro" id="IPR019292">
    <property type="entry name" value="McrC"/>
</dbReference>
<protein>
    <submittedName>
        <fullName evidence="1">Uncharacterized protein</fullName>
    </submittedName>
</protein>
<keyword evidence="2" id="KW-1185">Reference proteome</keyword>
<comment type="caution">
    <text evidence="1">The sequence shown here is derived from an EMBL/GenBank/DDBJ whole genome shotgun (WGS) entry which is preliminary data.</text>
</comment>
<proteinExistence type="predicted"/>
<gene>
    <name evidence="1" type="ORF">GCM10007377_11130</name>
</gene>
<name>A0A8J3APF3_9BIFI</name>
<dbReference type="PANTHER" id="PTHR38733:SF1">
    <property type="entry name" value="TYPE IV METHYL-DIRECTED RESTRICTION ENZYME ECOKMCRBC"/>
    <property type="match status" value="1"/>
</dbReference>
<dbReference type="EMBL" id="BMDH01000002">
    <property type="protein sequence ID" value="GGI14477.1"/>
    <property type="molecule type" value="Genomic_DNA"/>
</dbReference>
<reference evidence="1" key="1">
    <citation type="journal article" date="2014" name="Int. J. Syst. Evol. Microbiol.">
        <title>Complete genome sequence of Corynebacterium casei LMG S-19264T (=DSM 44701T), isolated from a smear-ripened cheese.</title>
        <authorList>
            <consortium name="US DOE Joint Genome Institute (JGI-PGF)"/>
            <person name="Walter F."/>
            <person name="Albersmeier A."/>
            <person name="Kalinowski J."/>
            <person name="Ruckert C."/>
        </authorList>
    </citation>
    <scope>NUCLEOTIDE SEQUENCE</scope>
    <source>
        <strain evidence="1">CCM 8606</strain>
    </source>
</reference>
<evidence type="ECO:0000313" key="2">
    <source>
        <dbReference type="Proteomes" id="UP000619536"/>
    </source>
</evidence>
<reference evidence="1" key="2">
    <citation type="submission" date="2020-09" db="EMBL/GenBank/DDBJ databases">
        <authorList>
            <person name="Sun Q."/>
            <person name="Sedlacek I."/>
        </authorList>
    </citation>
    <scope>NUCLEOTIDE SEQUENCE</scope>
    <source>
        <strain evidence="1">CCM 8606</strain>
    </source>
</reference>
<dbReference type="Pfam" id="PF10117">
    <property type="entry name" value="McrBC"/>
    <property type="match status" value="1"/>
</dbReference>
<dbReference type="Proteomes" id="UP000619536">
    <property type="component" value="Unassembled WGS sequence"/>
</dbReference>
<dbReference type="PANTHER" id="PTHR38733">
    <property type="entry name" value="PROTEIN MCRC"/>
    <property type="match status" value="1"/>
</dbReference>